<protein>
    <submittedName>
        <fullName evidence="1">Uncharacterized protein</fullName>
    </submittedName>
</protein>
<gene>
    <name evidence="1" type="ORF">GCM10025868_34170</name>
</gene>
<keyword evidence="2" id="KW-1185">Reference proteome</keyword>
<dbReference type="Proteomes" id="UP001157017">
    <property type="component" value="Unassembled WGS sequence"/>
</dbReference>
<name>A0ABQ6JIT9_9ACTN</name>
<organism evidence="1 2">
    <name type="scientific">Angustibacter aerolatus</name>
    <dbReference type="NCBI Taxonomy" id="1162965"/>
    <lineage>
        <taxon>Bacteria</taxon>
        <taxon>Bacillati</taxon>
        <taxon>Actinomycetota</taxon>
        <taxon>Actinomycetes</taxon>
        <taxon>Kineosporiales</taxon>
        <taxon>Kineosporiaceae</taxon>
    </lineage>
</organism>
<comment type="caution">
    <text evidence="1">The sequence shown here is derived from an EMBL/GenBank/DDBJ whole genome shotgun (WGS) entry which is preliminary data.</text>
</comment>
<sequence>MVQTAGERQYGLLVGAPETYLTDEVLQQVLATVAVVPSGSAA</sequence>
<evidence type="ECO:0000313" key="1">
    <source>
        <dbReference type="EMBL" id="GMA88167.1"/>
    </source>
</evidence>
<accession>A0ABQ6JIT9</accession>
<dbReference type="EMBL" id="BSUZ01000001">
    <property type="protein sequence ID" value="GMA88167.1"/>
    <property type="molecule type" value="Genomic_DNA"/>
</dbReference>
<proteinExistence type="predicted"/>
<reference evidence="2" key="1">
    <citation type="journal article" date="2019" name="Int. J. Syst. Evol. Microbiol.">
        <title>The Global Catalogue of Microorganisms (GCM) 10K type strain sequencing project: providing services to taxonomists for standard genome sequencing and annotation.</title>
        <authorList>
            <consortium name="The Broad Institute Genomics Platform"/>
            <consortium name="The Broad Institute Genome Sequencing Center for Infectious Disease"/>
            <person name="Wu L."/>
            <person name="Ma J."/>
        </authorList>
    </citation>
    <scope>NUCLEOTIDE SEQUENCE [LARGE SCALE GENOMIC DNA]</scope>
    <source>
        <strain evidence="2">NBRC 108730</strain>
    </source>
</reference>
<evidence type="ECO:0000313" key="2">
    <source>
        <dbReference type="Proteomes" id="UP001157017"/>
    </source>
</evidence>